<reference evidence="4 5" key="1">
    <citation type="submission" date="2016-07" db="EMBL/GenBank/DDBJ databases">
        <title>Pervasive Adenine N6-methylation of Active Genes in Fungi.</title>
        <authorList>
            <consortium name="DOE Joint Genome Institute"/>
            <person name="Mondo S.J."/>
            <person name="Dannebaum R.O."/>
            <person name="Kuo R.C."/>
            <person name="Labutti K."/>
            <person name="Haridas S."/>
            <person name="Kuo A."/>
            <person name="Salamov A."/>
            <person name="Ahrendt S.R."/>
            <person name="Lipzen A."/>
            <person name="Sullivan W."/>
            <person name="Andreopoulos W.B."/>
            <person name="Clum A."/>
            <person name="Lindquist E."/>
            <person name="Daum C."/>
            <person name="Ramamoorthy G.K."/>
            <person name="Gryganskyi A."/>
            <person name="Culley D."/>
            <person name="Magnuson J.K."/>
            <person name="James T.Y."/>
            <person name="O'Malley M.A."/>
            <person name="Stajich J.E."/>
            <person name="Spatafora J.W."/>
            <person name="Visel A."/>
            <person name="Grigoriev I.V."/>
        </authorList>
    </citation>
    <scope>NUCLEOTIDE SEQUENCE [LARGE SCALE GENOMIC DNA]</scope>
    <source>
        <strain evidence="4 5">NRRL 3301</strain>
    </source>
</reference>
<dbReference type="GO" id="GO:0000221">
    <property type="term" value="C:vacuolar proton-transporting V-type ATPase, V1 domain"/>
    <property type="evidence" value="ECO:0007669"/>
    <property type="project" value="EnsemblFungi"/>
</dbReference>
<protein>
    <submittedName>
        <fullName evidence="4">Vacuolar ATP synthase subunit E</fullName>
    </submittedName>
</protein>
<dbReference type="InterPro" id="IPR038495">
    <property type="entry name" value="ATPase_E_C"/>
</dbReference>
<sequence length="228" mass="25930">MTSVRPLNDDEVFNEMKKMVAFIKQEALEKAREIKVKADEEFNIEKAKIVRQESLNIEAVFERKIKQAEVQKRISQSNHVNKARLRTLEEREKVLNDLFETANGRIHTLAKSDSYAQLLKQLVLQGAYTLMETDVAVRCRQSDLDLVKVATEYASEEYNKTFGKTLSFTVSEDYLPAASAGGIILSGVQGKIVVDNTLEARLDIVKEQMLPQLKVTLFGNSPNRKFFN</sequence>
<dbReference type="OrthoDB" id="10263003at2759"/>
<dbReference type="Pfam" id="PF01991">
    <property type="entry name" value="vATP-synt_E"/>
    <property type="match status" value="1"/>
</dbReference>
<dbReference type="GO" id="GO:0000329">
    <property type="term" value="C:fungal-type vacuole membrane"/>
    <property type="evidence" value="ECO:0007669"/>
    <property type="project" value="EnsemblFungi"/>
</dbReference>
<dbReference type="STRING" id="101127.A0A1X2GP03"/>
<organism evidence="4 5">
    <name type="scientific">Hesseltinella vesiculosa</name>
    <dbReference type="NCBI Taxonomy" id="101127"/>
    <lineage>
        <taxon>Eukaryota</taxon>
        <taxon>Fungi</taxon>
        <taxon>Fungi incertae sedis</taxon>
        <taxon>Mucoromycota</taxon>
        <taxon>Mucoromycotina</taxon>
        <taxon>Mucoromycetes</taxon>
        <taxon>Mucorales</taxon>
        <taxon>Cunninghamellaceae</taxon>
        <taxon>Hesseltinella</taxon>
    </lineage>
</organism>
<dbReference type="HAMAP" id="MF_00311">
    <property type="entry name" value="ATP_synth_E_arch"/>
    <property type="match status" value="1"/>
</dbReference>
<gene>
    <name evidence="4" type="ORF">DM01DRAFT_1333807</name>
</gene>
<keyword evidence="5" id="KW-1185">Reference proteome</keyword>
<dbReference type="SUPFAM" id="SSF160527">
    <property type="entry name" value="V-type ATPase subunit E-like"/>
    <property type="match status" value="1"/>
</dbReference>
<accession>A0A1X2GP03</accession>
<dbReference type="Gene3D" id="6.10.250.1620">
    <property type="match status" value="1"/>
</dbReference>
<dbReference type="InterPro" id="IPR002842">
    <property type="entry name" value="ATPase_V1_Esu"/>
</dbReference>
<dbReference type="GO" id="GO:0046961">
    <property type="term" value="F:proton-transporting ATPase activity, rotational mechanism"/>
    <property type="evidence" value="ECO:0007669"/>
    <property type="project" value="InterPro"/>
</dbReference>
<evidence type="ECO:0000256" key="3">
    <source>
        <dbReference type="ARBA" id="ARBA00023065"/>
    </source>
</evidence>
<dbReference type="GO" id="GO:0045121">
    <property type="term" value="C:membrane raft"/>
    <property type="evidence" value="ECO:0007669"/>
    <property type="project" value="EnsemblFungi"/>
</dbReference>
<keyword evidence="2" id="KW-0813">Transport</keyword>
<evidence type="ECO:0000313" key="4">
    <source>
        <dbReference type="EMBL" id="ORX58140.1"/>
    </source>
</evidence>
<evidence type="ECO:0000313" key="5">
    <source>
        <dbReference type="Proteomes" id="UP000242146"/>
    </source>
</evidence>
<dbReference type="EMBL" id="MCGT01000007">
    <property type="protein sequence ID" value="ORX58140.1"/>
    <property type="molecule type" value="Genomic_DNA"/>
</dbReference>
<evidence type="ECO:0000256" key="1">
    <source>
        <dbReference type="ARBA" id="ARBA00005901"/>
    </source>
</evidence>
<comment type="caution">
    <text evidence="4">The sequence shown here is derived from an EMBL/GenBank/DDBJ whole genome shotgun (WGS) entry which is preliminary data.</text>
</comment>
<comment type="similarity">
    <text evidence="1">Belongs to the V-ATPase E subunit family.</text>
</comment>
<keyword evidence="3" id="KW-0406">Ion transport</keyword>
<evidence type="ECO:0000256" key="2">
    <source>
        <dbReference type="ARBA" id="ARBA00022448"/>
    </source>
</evidence>
<dbReference type="Gene3D" id="3.30.2320.30">
    <property type="entry name" value="ATP synthase, E subunit, C-terminal"/>
    <property type="match status" value="1"/>
</dbReference>
<dbReference type="AlphaFoldDB" id="A0A1X2GP03"/>
<dbReference type="Proteomes" id="UP000242146">
    <property type="component" value="Unassembled WGS sequence"/>
</dbReference>
<name>A0A1X2GP03_9FUNG</name>
<proteinExistence type="inferred from homology"/>
<dbReference type="PANTHER" id="PTHR45715">
    <property type="entry name" value="ATPASE H+-TRANSPORTING V1 SUBUNIT E1A-RELATED"/>
    <property type="match status" value="1"/>
</dbReference>